<keyword evidence="3" id="KW-1185">Reference proteome</keyword>
<gene>
    <name evidence="2" type="ORF">B7P34_24430</name>
</gene>
<evidence type="ECO:0000256" key="1">
    <source>
        <dbReference type="SAM" id="Phobius"/>
    </source>
</evidence>
<sequence>MARAAARMGTAPRILLMAGGAVSVVLGILVAVLWHSPIVEATGVPELVGFVVFRGTEAALLWGGAWLCVRGWNGGPAPAEG</sequence>
<dbReference type="RefSeq" id="WP_106679824.1">
    <property type="nucleotide sequence ID" value="NZ_PXWG01000085.1"/>
</dbReference>
<protein>
    <submittedName>
        <fullName evidence="2">Uncharacterized protein</fullName>
    </submittedName>
</protein>
<dbReference type="AlphaFoldDB" id="A0A9X7JMF5"/>
<keyword evidence="1" id="KW-0472">Membrane</keyword>
<evidence type="ECO:0000313" key="3">
    <source>
        <dbReference type="Proteomes" id="UP000242427"/>
    </source>
</evidence>
<dbReference type="Proteomes" id="UP000242427">
    <property type="component" value="Unassembled WGS sequence"/>
</dbReference>
<comment type="caution">
    <text evidence="2">The sequence shown here is derived from an EMBL/GenBank/DDBJ whole genome shotgun (WGS) entry which is preliminary data.</text>
</comment>
<reference evidence="2 3" key="1">
    <citation type="submission" date="2018-03" db="EMBL/GenBank/DDBJ databases">
        <title>Chitinolytic properties of Streptosporangium nondiastaticum TBG75A20.</title>
        <authorList>
            <person name="Gayathri V."/>
            <person name="Shiburaj S."/>
        </authorList>
    </citation>
    <scope>NUCLEOTIDE SEQUENCE [LARGE SCALE GENOMIC DNA]</scope>
    <source>
        <strain evidence="2 3">TBG75A20</strain>
    </source>
</reference>
<keyword evidence="1" id="KW-0812">Transmembrane</keyword>
<dbReference type="EMBL" id="PXWG01000085">
    <property type="protein sequence ID" value="PSJ26146.1"/>
    <property type="molecule type" value="Genomic_DNA"/>
</dbReference>
<keyword evidence="1" id="KW-1133">Transmembrane helix</keyword>
<evidence type="ECO:0000313" key="2">
    <source>
        <dbReference type="EMBL" id="PSJ26146.1"/>
    </source>
</evidence>
<feature type="transmembrane region" description="Helical" evidence="1">
    <location>
        <begin position="12"/>
        <end position="35"/>
    </location>
</feature>
<dbReference type="OrthoDB" id="4330401at2"/>
<feature type="transmembrane region" description="Helical" evidence="1">
    <location>
        <begin position="47"/>
        <end position="69"/>
    </location>
</feature>
<name>A0A9X7JMF5_9ACTN</name>
<accession>A0A9X7JMF5</accession>
<proteinExistence type="predicted"/>
<organism evidence="2 3">
    <name type="scientific">Streptosporangium nondiastaticum</name>
    <dbReference type="NCBI Taxonomy" id="35764"/>
    <lineage>
        <taxon>Bacteria</taxon>
        <taxon>Bacillati</taxon>
        <taxon>Actinomycetota</taxon>
        <taxon>Actinomycetes</taxon>
        <taxon>Streptosporangiales</taxon>
        <taxon>Streptosporangiaceae</taxon>
        <taxon>Streptosporangium</taxon>
    </lineage>
</organism>